<evidence type="ECO:0000256" key="2">
    <source>
        <dbReference type="ARBA" id="ARBA00009853"/>
    </source>
</evidence>
<feature type="transmembrane region" description="Helical" evidence="8">
    <location>
        <begin position="128"/>
        <end position="146"/>
    </location>
</feature>
<feature type="domain" description="EamA" evidence="9">
    <location>
        <begin position="158"/>
        <end position="290"/>
    </location>
</feature>
<dbReference type="SUPFAM" id="SSF103481">
    <property type="entry name" value="Multidrug resistance efflux transporter EmrE"/>
    <property type="match status" value="2"/>
</dbReference>
<evidence type="ECO:0000313" key="10">
    <source>
        <dbReference type="EMBL" id="MCT4703694.1"/>
    </source>
</evidence>
<evidence type="ECO:0000256" key="8">
    <source>
        <dbReference type="SAM" id="Phobius"/>
    </source>
</evidence>
<sequence>MSVSRKGMLYVLFAAVLWGSSGVCAQYIMEQSHISSESLTMLRLLFSGLILLMLSFMHGDKIFAVFKHRQDVISLLVFTLFGALTVQLTFLLTIEKSNAATATILQFLSPTIIVAWFALMKKKRSGKLVFAAIGTSLMGTFLLVTHGDPTSISISSGALFWGIASAFAAAFYTTFPSVLIARYGTLPIVGWSMLLGGVMLAPFYANQVGSFTASGGTIFAFFYLVVVGTAITFSLYLTGAQMIGGPKASILSCAEPLSSALLSLLLLGITFTLPDWLGTLLILSSVVLISLDSRGKLHAS</sequence>
<dbReference type="EMBL" id="JALHAP010000082">
    <property type="protein sequence ID" value="MCT4703694.1"/>
    <property type="molecule type" value="Genomic_DNA"/>
</dbReference>
<dbReference type="Proteomes" id="UP001150641">
    <property type="component" value="Unassembled WGS sequence"/>
</dbReference>
<dbReference type="RefSeq" id="WP_271124383.1">
    <property type="nucleotide sequence ID" value="NZ_JALHAN010000069.1"/>
</dbReference>
<dbReference type="PANTHER" id="PTHR32322">
    <property type="entry name" value="INNER MEMBRANE TRANSPORTER"/>
    <property type="match status" value="1"/>
</dbReference>
<accession>A0A9X2WCC7</accession>
<keyword evidence="4 8" id="KW-0812">Transmembrane</keyword>
<keyword evidence="6 8" id="KW-0472">Membrane</keyword>
<dbReference type="AlphaFoldDB" id="A0A9X2WCC7"/>
<proteinExistence type="inferred from homology"/>
<feature type="transmembrane region" description="Helical" evidence="8">
    <location>
        <begin position="100"/>
        <end position="119"/>
    </location>
</feature>
<feature type="transmembrane region" description="Helical" evidence="8">
    <location>
        <begin position="217"/>
        <end position="237"/>
    </location>
</feature>
<keyword evidence="5 8" id="KW-1133">Transmembrane helix</keyword>
<name>A0A9X2WCC7_9ENTR</name>
<dbReference type="InterPro" id="IPR000620">
    <property type="entry name" value="EamA_dom"/>
</dbReference>
<evidence type="ECO:0000256" key="7">
    <source>
        <dbReference type="ARBA" id="ARBA00040595"/>
    </source>
</evidence>
<feature type="domain" description="EamA" evidence="9">
    <location>
        <begin position="6"/>
        <end position="144"/>
    </location>
</feature>
<evidence type="ECO:0000256" key="5">
    <source>
        <dbReference type="ARBA" id="ARBA00022989"/>
    </source>
</evidence>
<dbReference type="GO" id="GO:0005886">
    <property type="term" value="C:plasma membrane"/>
    <property type="evidence" value="ECO:0007669"/>
    <property type="project" value="UniProtKB-SubCell"/>
</dbReference>
<dbReference type="InterPro" id="IPR037185">
    <property type="entry name" value="EmrE-like"/>
</dbReference>
<reference evidence="10" key="1">
    <citation type="submission" date="2022-03" db="EMBL/GenBank/DDBJ databases">
        <title>Proposal of a novel genus Dryocolo and two novel species.</title>
        <authorList>
            <person name="Maddock D.W."/>
            <person name="Brady C.L."/>
            <person name="Denman S."/>
            <person name="Arnold D."/>
        </authorList>
    </citation>
    <scope>NUCLEOTIDE SEQUENCE</scope>
    <source>
        <strain evidence="10">H6W4</strain>
    </source>
</reference>
<evidence type="ECO:0000256" key="4">
    <source>
        <dbReference type="ARBA" id="ARBA00022692"/>
    </source>
</evidence>
<gene>
    <name evidence="10" type="ORF">MUA00_18110</name>
</gene>
<evidence type="ECO:0000256" key="1">
    <source>
        <dbReference type="ARBA" id="ARBA00004651"/>
    </source>
</evidence>
<comment type="subcellular location">
    <subcellularLocation>
        <location evidence="1">Cell membrane</location>
        <topology evidence="1">Multi-pass membrane protein</topology>
    </subcellularLocation>
</comment>
<evidence type="ECO:0000313" key="11">
    <source>
        <dbReference type="Proteomes" id="UP001150641"/>
    </source>
</evidence>
<evidence type="ECO:0000256" key="6">
    <source>
        <dbReference type="ARBA" id="ARBA00023136"/>
    </source>
</evidence>
<evidence type="ECO:0000259" key="9">
    <source>
        <dbReference type="Pfam" id="PF00892"/>
    </source>
</evidence>
<protein>
    <recommendedName>
        <fullName evidence="7">Threonine/homoserine exporter RhtA</fullName>
    </recommendedName>
</protein>
<comment type="caution">
    <text evidence="10">The sequence shown here is derived from an EMBL/GenBank/DDBJ whole genome shotgun (WGS) entry which is preliminary data.</text>
</comment>
<keyword evidence="11" id="KW-1185">Reference proteome</keyword>
<evidence type="ECO:0000256" key="3">
    <source>
        <dbReference type="ARBA" id="ARBA00022475"/>
    </source>
</evidence>
<feature type="transmembrane region" description="Helical" evidence="8">
    <location>
        <begin position="188"/>
        <end position="205"/>
    </location>
</feature>
<feature type="transmembrane region" description="Helical" evidence="8">
    <location>
        <begin position="72"/>
        <end position="94"/>
    </location>
</feature>
<feature type="transmembrane region" description="Helical" evidence="8">
    <location>
        <begin position="41"/>
        <end position="60"/>
    </location>
</feature>
<comment type="similarity">
    <text evidence="2">Belongs to the drug/metabolite transporter (DMT) superfamily. 10 TMS drug/metabolite exporter (DME) (TC 2.A.7.3) family.</text>
</comment>
<organism evidence="10 11">
    <name type="scientific">Dryocola boscaweniae</name>
    <dbReference type="NCBI Taxonomy" id="2925397"/>
    <lineage>
        <taxon>Bacteria</taxon>
        <taxon>Pseudomonadati</taxon>
        <taxon>Pseudomonadota</taxon>
        <taxon>Gammaproteobacteria</taxon>
        <taxon>Enterobacterales</taxon>
        <taxon>Enterobacteriaceae</taxon>
        <taxon>Dryocola</taxon>
    </lineage>
</organism>
<dbReference type="PANTHER" id="PTHR32322:SF18">
    <property type="entry name" value="S-ADENOSYLMETHIONINE_S-ADENOSYLHOMOCYSTEINE TRANSPORTER"/>
    <property type="match status" value="1"/>
</dbReference>
<keyword evidence="3" id="KW-1003">Cell membrane</keyword>
<dbReference type="InterPro" id="IPR050638">
    <property type="entry name" value="AA-Vitamin_Transporters"/>
</dbReference>
<feature type="transmembrane region" description="Helical" evidence="8">
    <location>
        <begin position="158"/>
        <end position="181"/>
    </location>
</feature>
<dbReference type="Pfam" id="PF00892">
    <property type="entry name" value="EamA"/>
    <property type="match status" value="2"/>
</dbReference>